<evidence type="ECO:0000256" key="4">
    <source>
        <dbReference type="ARBA" id="ARBA00022989"/>
    </source>
</evidence>
<name>A0A6A7AT30_9PLEO</name>
<dbReference type="Proteomes" id="UP000799423">
    <property type="component" value="Unassembled WGS sequence"/>
</dbReference>
<evidence type="ECO:0000256" key="3">
    <source>
        <dbReference type="ARBA" id="ARBA00022692"/>
    </source>
</evidence>
<feature type="transmembrane region" description="Helical" evidence="7">
    <location>
        <begin position="129"/>
        <end position="153"/>
    </location>
</feature>
<comment type="similarity">
    <text evidence="2">Belongs to the major facilitator superfamily. Proton-dependent oligopeptide transporter (POT/PTR) (TC 2.A.17) family.</text>
</comment>
<feature type="transmembrane region" description="Helical" evidence="7">
    <location>
        <begin position="67"/>
        <end position="88"/>
    </location>
</feature>
<feature type="transmembrane region" description="Helical" evidence="7">
    <location>
        <begin position="364"/>
        <end position="384"/>
    </location>
</feature>
<dbReference type="Gene3D" id="1.20.1250.20">
    <property type="entry name" value="MFS general substrate transporter like domains"/>
    <property type="match status" value="1"/>
</dbReference>
<evidence type="ECO:0000256" key="7">
    <source>
        <dbReference type="SAM" id="Phobius"/>
    </source>
</evidence>
<keyword evidence="4 7" id="KW-1133">Transmembrane helix</keyword>
<feature type="transmembrane region" description="Helical" evidence="7">
    <location>
        <begin position="186"/>
        <end position="204"/>
    </location>
</feature>
<dbReference type="OrthoDB" id="8904098at2759"/>
<dbReference type="SUPFAM" id="SSF103473">
    <property type="entry name" value="MFS general substrate transporter"/>
    <property type="match status" value="1"/>
</dbReference>
<keyword evidence="5 7" id="KW-0472">Membrane</keyword>
<dbReference type="PANTHER" id="PTHR11654">
    <property type="entry name" value="OLIGOPEPTIDE TRANSPORTER-RELATED"/>
    <property type="match status" value="1"/>
</dbReference>
<feature type="region of interest" description="Disordered" evidence="6">
    <location>
        <begin position="570"/>
        <end position="595"/>
    </location>
</feature>
<sequence>MTDDYSHLRRVRDHMPWRLWIVALIGFWERAAFWGLTAPWQNYMEHPSHYNKSETPGALGLGQTKATRIYCAFYIFYYCTPIFVAPLADSRLGQYTTLVISVVLYCIGCTALTISSLSSNVDKGWGLPGLILAMALIGLGGGGFKAIMVPFIADQYEKKEPEIKELKTGERVVTDYDLTLQYIYNLYFWVGNVGSLSWFATVYIEKHHGFAGAYGMCLGCMAIAMIMLICGKRWYVKVPHKINVLPQATKIVTCAVRHGFKMKRADPEYQLEHRGKTVSWTGTLVDELTRGLRACRVLIAFVIFWLCFDQMQNNLISQAGQMKTGNTPNDLLPAMNQVGCIVLGPVIQEVLYPLLHKRRIYIKAVTRIAIGFVFIALSMLYATFVQNAIYSSPPCYDHPKECELMSKMALSDIKNSRPNVWIQAPLYFLIATGEIFAYTTVLEFAYDHSPKDMKAIIQAISLLVAGVGSASAMALAEVARDPWLTYLFAALTGGMAITTILFWLLFRKYDEDEVATKAKAQAPFDVEKGSTAAGTTVCETPATSRPLSLGSDVTVLARSSEATLFQPILGPLQTHSEPGSEKNGEISVIEVAKET</sequence>
<feature type="transmembrane region" description="Helical" evidence="7">
    <location>
        <begin position="95"/>
        <end position="117"/>
    </location>
</feature>
<dbReference type="GO" id="GO:0022857">
    <property type="term" value="F:transmembrane transporter activity"/>
    <property type="evidence" value="ECO:0007669"/>
    <property type="project" value="InterPro"/>
</dbReference>
<feature type="transmembrane region" description="Helical" evidence="7">
    <location>
        <begin position="426"/>
        <end position="446"/>
    </location>
</feature>
<dbReference type="InterPro" id="IPR036259">
    <property type="entry name" value="MFS_trans_sf"/>
</dbReference>
<keyword evidence="3 7" id="KW-0812">Transmembrane</keyword>
<dbReference type="EMBL" id="MU006335">
    <property type="protein sequence ID" value="KAF2846421.1"/>
    <property type="molecule type" value="Genomic_DNA"/>
</dbReference>
<reference evidence="8" key="1">
    <citation type="submission" date="2020-01" db="EMBL/GenBank/DDBJ databases">
        <authorList>
            <consortium name="DOE Joint Genome Institute"/>
            <person name="Haridas S."/>
            <person name="Albert R."/>
            <person name="Binder M."/>
            <person name="Bloem J."/>
            <person name="Labutti K."/>
            <person name="Salamov A."/>
            <person name="Andreopoulos B."/>
            <person name="Baker S.E."/>
            <person name="Barry K."/>
            <person name="Bills G."/>
            <person name="Bluhm B.H."/>
            <person name="Cannon C."/>
            <person name="Castanera R."/>
            <person name="Culley D.E."/>
            <person name="Daum C."/>
            <person name="Ezra D."/>
            <person name="Gonzalez J.B."/>
            <person name="Henrissat B."/>
            <person name="Kuo A."/>
            <person name="Liang C."/>
            <person name="Lipzen A."/>
            <person name="Lutzoni F."/>
            <person name="Magnuson J."/>
            <person name="Mondo S."/>
            <person name="Nolan M."/>
            <person name="Ohm R."/>
            <person name="Pangilinan J."/>
            <person name="Park H.-J."/>
            <person name="Ramirez L."/>
            <person name="Alfaro M."/>
            <person name="Sun H."/>
            <person name="Tritt A."/>
            <person name="Yoshinaga Y."/>
            <person name="Zwiers L.-H."/>
            <person name="Turgeon B.G."/>
            <person name="Goodwin S.B."/>
            <person name="Spatafora J.W."/>
            <person name="Crous P.W."/>
            <person name="Grigoriev I.V."/>
        </authorList>
    </citation>
    <scope>NUCLEOTIDE SEQUENCE</scope>
    <source>
        <strain evidence="8">IPT5</strain>
    </source>
</reference>
<keyword evidence="9" id="KW-1185">Reference proteome</keyword>
<organism evidence="8 9">
    <name type="scientific">Plenodomus tracheiphilus IPT5</name>
    <dbReference type="NCBI Taxonomy" id="1408161"/>
    <lineage>
        <taxon>Eukaryota</taxon>
        <taxon>Fungi</taxon>
        <taxon>Dikarya</taxon>
        <taxon>Ascomycota</taxon>
        <taxon>Pezizomycotina</taxon>
        <taxon>Dothideomycetes</taxon>
        <taxon>Pleosporomycetidae</taxon>
        <taxon>Pleosporales</taxon>
        <taxon>Pleosporineae</taxon>
        <taxon>Leptosphaeriaceae</taxon>
        <taxon>Plenodomus</taxon>
    </lineage>
</organism>
<dbReference type="AlphaFoldDB" id="A0A6A7AT30"/>
<dbReference type="Pfam" id="PF00854">
    <property type="entry name" value="PTR2"/>
    <property type="match status" value="1"/>
</dbReference>
<evidence type="ECO:0000256" key="1">
    <source>
        <dbReference type="ARBA" id="ARBA00004141"/>
    </source>
</evidence>
<feature type="transmembrane region" description="Helical" evidence="7">
    <location>
        <begin position="483"/>
        <end position="506"/>
    </location>
</feature>
<proteinExistence type="inferred from homology"/>
<evidence type="ECO:0000313" key="9">
    <source>
        <dbReference type="Proteomes" id="UP000799423"/>
    </source>
</evidence>
<gene>
    <name evidence="8" type="ORF">T440DRAFT_405866</name>
</gene>
<accession>A0A6A7AT30</accession>
<evidence type="ECO:0000256" key="2">
    <source>
        <dbReference type="ARBA" id="ARBA00005982"/>
    </source>
</evidence>
<feature type="transmembrane region" description="Helical" evidence="7">
    <location>
        <begin position="17"/>
        <end position="36"/>
    </location>
</feature>
<feature type="transmembrane region" description="Helical" evidence="7">
    <location>
        <begin position="455"/>
        <end position="477"/>
    </location>
</feature>
<comment type="subcellular location">
    <subcellularLocation>
        <location evidence="1">Membrane</location>
        <topology evidence="1">Multi-pass membrane protein</topology>
    </subcellularLocation>
</comment>
<feature type="transmembrane region" description="Helical" evidence="7">
    <location>
        <begin position="210"/>
        <end position="231"/>
    </location>
</feature>
<protein>
    <submittedName>
        <fullName evidence="8">PTR2-domain-containing protein</fullName>
    </submittedName>
</protein>
<evidence type="ECO:0000256" key="6">
    <source>
        <dbReference type="SAM" id="MobiDB-lite"/>
    </source>
</evidence>
<dbReference type="InterPro" id="IPR000109">
    <property type="entry name" value="POT_fam"/>
</dbReference>
<dbReference type="GO" id="GO:0016020">
    <property type="term" value="C:membrane"/>
    <property type="evidence" value="ECO:0007669"/>
    <property type="project" value="UniProtKB-SubCell"/>
</dbReference>
<evidence type="ECO:0000256" key="5">
    <source>
        <dbReference type="ARBA" id="ARBA00023136"/>
    </source>
</evidence>
<evidence type="ECO:0000313" key="8">
    <source>
        <dbReference type="EMBL" id="KAF2846421.1"/>
    </source>
</evidence>